<dbReference type="InterPro" id="IPR036942">
    <property type="entry name" value="Beta-barrel_TonB_sf"/>
</dbReference>
<dbReference type="Pfam" id="PF13715">
    <property type="entry name" value="CarbopepD_reg_2"/>
    <property type="match status" value="1"/>
</dbReference>
<evidence type="ECO:0000259" key="8">
    <source>
        <dbReference type="Pfam" id="PF07715"/>
    </source>
</evidence>
<evidence type="ECO:0000313" key="9">
    <source>
        <dbReference type="EMBL" id="NSL86741.1"/>
    </source>
</evidence>
<evidence type="ECO:0000256" key="5">
    <source>
        <dbReference type="ARBA" id="ARBA00023136"/>
    </source>
</evidence>
<keyword evidence="3 7" id="KW-1134">Transmembrane beta strand</keyword>
<dbReference type="InterPro" id="IPR012910">
    <property type="entry name" value="Plug_dom"/>
</dbReference>
<evidence type="ECO:0000256" key="2">
    <source>
        <dbReference type="ARBA" id="ARBA00022448"/>
    </source>
</evidence>
<dbReference type="AlphaFoldDB" id="A0A433W9Y4"/>
<dbReference type="InterPro" id="IPR023996">
    <property type="entry name" value="TonB-dep_OMP_SusC/RagA"/>
</dbReference>
<dbReference type="InterPro" id="IPR039426">
    <property type="entry name" value="TonB-dep_rcpt-like"/>
</dbReference>
<dbReference type="InterPro" id="IPR037066">
    <property type="entry name" value="Plug_dom_sf"/>
</dbReference>
<feature type="domain" description="TonB-dependent receptor plug" evidence="8">
    <location>
        <begin position="114"/>
        <end position="221"/>
    </location>
</feature>
<dbReference type="GO" id="GO:0009279">
    <property type="term" value="C:cell outer membrane"/>
    <property type="evidence" value="ECO:0007669"/>
    <property type="project" value="UniProtKB-SubCell"/>
</dbReference>
<accession>A0A433W9Y4</accession>
<dbReference type="OrthoDB" id="9768177at2"/>
<comment type="subcellular location">
    <subcellularLocation>
        <location evidence="1 7">Cell outer membrane</location>
        <topology evidence="1 7">Multi-pass membrane protein</topology>
    </subcellularLocation>
</comment>
<dbReference type="InterPro" id="IPR008969">
    <property type="entry name" value="CarboxyPept-like_regulatory"/>
</dbReference>
<evidence type="ECO:0000256" key="3">
    <source>
        <dbReference type="ARBA" id="ARBA00022452"/>
    </source>
</evidence>
<name>A0A433W9Y4_9BACT</name>
<sequence length="1029" mass="112910">MLQRLLIILLLLGPLAAYSQVRTVTGTIVSAKEKEPLPGATIVVKGSTKGTVSGPDGSFRLEVTDPAATTLVISYIGMVPQEVPVSTTPLRIELQASGKNLDEYVVIAYGTAKKSSYTGSVSQIKSDELVDRQVSSVSKALQGLAAGVQSASQSGQPGTDASIRIRGVGSINASADPLYVVDGVPYGGNLSAINPFDIESISVLKDAASSALYGSRGANGVIIITTKKGKVKGSRIDARVSQGFSKRAVKNYETVGTDDYFQMYWRAMFNTQLANNRDSLTAARNASAGLVDELGINPYGSKYPQPVGTDGKLVAGAVPLWNDDWDKAMQRTGHRTEANLSISGATDNTRYFISGGYLDDQGIYLGSGFKRYNVRSNIDIDARKWLKIGLNLSAAHSDQQAPPSEDSRSDNYINYGRLMGPMYPIYVRDPNTGAYKLDANGKRVFDYGDYRPDPANPRTNLVQTSGIDRHDTIRDDVSARVYAEATLWKGLKFKTSYSADYSNRQAHDYTNPTLGFDAEVGGTVSKGSFKYFSWTFNNILTYETTFNEKHHLNLLAGQEAYKSTYSFEVGNKSGFSVPGLDEPAGAALISNFDGYRDSYALTSYLGRAEYDYLGKYFFSASLRGDRSSRFAPGKNLGTFWSLGASWKATEEDFLKNSSWLNLLTLRASYGGQGNDNLGATRYYNYLPLFVVNSNLGQGGTYRNALYNPDLKWETNLNLNAGVDFSMFDNRFGGTVEFFIRKSKDLLFSRPKPPSIGYPTIDENIGALKNTGVELTLNAVPVRTKDFSWQVSLNMTHYKNKITELPQAEIISGTKKLMVGRSIYDFYIREWAGVDPKTGTALWHYTNKDGSISDTSNYSAATQYYSGSSLPDVYGGLTNTFNYKGFSLSFLIVYSLGGKVLDNDYTFLMGTGSAGGRAWSKEMLNAWTPSNRNTDVPQLTTVTNNFTANSTRFLYDASYARLKSVNLSYNLPKSLMEKAHLNNITVYVQGENLFTLYNHKGMDPEQTVGGTTYYRYPAVKSVSAGINLSF</sequence>
<dbReference type="InterPro" id="IPR023997">
    <property type="entry name" value="TonB-dep_OMP_SusC/RagA_CS"/>
</dbReference>
<evidence type="ECO:0000313" key="10">
    <source>
        <dbReference type="Proteomes" id="UP000281028"/>
    </source>
</evidence>
<dbReference type="NCBIfam" id="TIGR04056">
    <property type="entry name" value="OMP_RagA_SusC"/>
    <property type="match status" value="1"/>
</dbReference>
<evidence type="ECO:0000256" key="6">
    <source>
        <dbReference type="ARBA" id="ARBA00023237"/>
    </source>
</evidence>
<keyword evidence="9" id="KW-0675">Receptor</keyword>
<comment type="similarity">
    <text evidence="7">Belongs to the TonB-dependent receptor family.</text>
</comment>
<dbReference type="Gene3D" id="2.170.130.10">
    <property type="entry name" value="TonB-dependent receptor, plug domain"/>
    <property type="match status" value="1"/>
</dbReference>
<evidence type="ECO:0000256" key="1">
    <source>
        <dbReference type="ARBA" id="ARBA00004571"/>
    </source>
</evidence>
<keyword evidence="6 7" id="KW-0998">Cell outer membrane</keyword>
<dbReference type="SUPFAM" id="SSF56935">
    <property type="entry name" value="Porins"/>
    <property type="match status" value="1"/>
</dbReference>
<dbReference type="FunFam" id="2.170.130.10:FF:000003">
    <property type="entry name" value="SusC/RagA family TonB-linked outer membrane protein"/>
    <property type="match status" value="1"/>
</dbReference>
<keyword evidence="2 7" id="KW-0813">Transport</keyword>
<proteinExistence type="inferred from homology"/>
<dbReference type="SUPFAM" id="SSF49464">
    <property type="entry name" value="Carboxypeptidase regulatory domain-like"/>
    <property type="match status" value="1"/>
</dbReference>
<dbReference type="NCBIfam" id="TIGR04057">
    <property type="entry name" value="SusC_RagA_signa"/>
    <property type="match status" value="1"/>
</dbReference>
<dbReference type="PROSITE" id="PS52016">
    <property type="entry name" value="TONB_DEPENDENT_REC_3"/>
    <property type="match status" value="1"/>
</dbReference>
<evidence type="ECO:0000256" key="7">
    <source>
        <dbReference type="PROSITE-ProRule" id="PRU01360"/>
    </source>
</evidence>
<comment type="caution">
    <text evidence="9">The sequence shown here is derived from an EMBL/GenBank/DDBJ whole genome shotgun (WGS) entry which is preliminary data.</text>
</comment>
<protein>
    <submittedName>
        <fullName evidence="9">TonB-dependent receptor</fullName>
    </submittedName>
</protein>
<keyword evidence="4 7" id="KW-0812">Transmembrane</keyword>
<dbReference type="Gene3D" id="2.60.40.1120">
    <property type="entry name" value="Carboxypeptidase-like, regulatory domain"/>
    <property type="match status" value="1"/>
</dbReference>
<dbReference type="Gene3D" id="2.40.170.20">
    <property type="entry name" value="TonB-dependent receptor, beta-barrel domain"/>
    <property type="match status" value="1"/>
</dbReference>
<keyword evidence="5 7" id="KW-0472">Membrane</keyword>
<gene>
    <name evidence="9" type="ORF">ECE50_007865</name>
</gene>
<evidence type="ECO:0000256" key="4">
    <source>
        <dbReference type="ARBA" id="ARBA00022692"/>
    </source>
</evidence>
<reference evidence="9" key="1">
    <citation type="submission" date="2020-05" db="EMBL/GenBank/DDBJ databases">
        <title>Chitinophaga laudate sp. nov., isolated from a tropical peat swamp.</title>
        <authorList>
            <person name="Goh C.B.S."/>
            <person name="Lee M.S."/>
            <person name="Parimannan S."/>
            <person name="Pasbakhsh P."/>
            <person name="Yule C.M."/>
            <person name="Rajandas H."/>
            <person name="Loke S."/>
            <person name="Croft L."/>
            <person name="Tan J.B.L."/>
        </authorList>
    </citation>
    <scope>NUCLEOTIDE SEQUENCE</scope>
    <source>
        <strain evidence="9">Mgbs1</strain>
    </source>
</reference>
<dbReference type="Pfam" id="PF07715">
    <property type="entry name" value="Plug"/>
    <property type="match status" value="1"/>
</dbReference>
<dbReference type="Proteomes" id="UP000281028">
    <property type="component" value="Unassembled WGS sequence"/>
</dbReference>
<dbReference type="EMBL" id="RIAR02000001">
    <property type="protein sequence ID" value="NSL86741.1"/>
    <property type="molecule type" value="Genomic_DNA"/>
</dbReference>
<keyword evidence="10" id="KW-1185">Reference proteome</keyword>
<organism evidence="9 10">
    <name type="scientific">Chitinophaga solisilvae</name>
    <dbReference type="NCBI Taxonomy" id="1233460"/>
    <lineage>
        <taxon>Bacteria</taxon>
        <taxon>Pseudomonadati</taxon>
        <taxon>Bacteroidota</taxon>
        <taxon>Chitinophagia</taxon>
        <taxon>Chitinophagales</taxon>
        <taxon>Chitinophagaceae</taxon>
        <taxon>Chitinophaga</taxon>
    </lineage>
</organism>